<gene>
    <name evidence="2" type="ORF">AGLY_007058</name>
</gene>
<name>A0A6G0TPZ8_APHGL</name>
<proteinExistence type="predicted"/>
<keyword evidence="1" id="KW-1133">Transmembrane helix</keyword>
<dbReference type="AlphaFoldDB" id="A0A6G0TPZ8"/>
<evidence type="ECO:0000256" key="1">
    <source>
        <dbReference type="SAM" id="Phobius"/>
    </source>
</evidence>
<dbReference type="EMBL" id="VYZN01000022">
    <property type="protein sequence ID" value="KAE9536656.1"/>
    <property type="molecule type" value="Genomic_DNA"/>
</dbReference>
<reference evidence="2 3" key="1">
    <citation type="submission" date="2019-08" db="EMBL/GenBank/DDBJ databases">
        <title>The genome of the soybean aphid Biotype 1, its phylome, world population structure and adaptation to the North American continent.</title>
        <authorList>
            <person name="Giordano R."/>
            <person name="Donthu R.K."/>
            <person name="Hernandez A.G."/>
            <person name="Wright C.L."/>
            <person name="Zimin A.V."/>
        </authorList>
    </citation>
    <scope>NUCLEOTIDE SEQUENCE [LARGE SCALE GENOMIC DNA]</scope>
    <source>
        <tissue evidence="2">Whole aphids</tissue>
    </source>
</reference>
<accession>A0A6G0TPZ8</accession>
<protein>
    <submittedName>
        <fullName evidence="2">Uncharacterized protein</fullName>
    </submittedName>
</protein>
<evidence type="ECO:0000313" key="3">
    <source>
        <dbReference type="Proteomes" id="UP000475862"/>
    </source>
</evidence>
<sequence>MLVFKSSQQQQQRCDARNLRALVECESYSNNIDTILRYTSFALPPRRFSALFVTCATFCEFFTVFAVVVHFREHLPGGHAPRELRWSALDVVCRDTCRAELPAVGHAFVRRTAHNLIGRFARDAYFCLFEISHCYTRKNGFNNMILSGARAISFIDLLWVRLAGTSSFKA</sequence>
<evidence type="ECO:0000313" key="2">
    <source>
        <dbReference type="EMBL" id="KAE9536656.1"/>
    </source>
</evidence>
<dbReference type="Proteomes" id="UP000475862">
    <property type="component" value="Unassembled WGS sequence"/>
</dbReference>
<organism evidence="2 3">
    <name type="scientific">Aphis glycines</name>
    <name type="common">Soybean aphid</name>
    <dbReference type="NCBI Taxonomy" id="307491"/>
    <lineage>
        <taxon>Eukaryota</taxon>
        <taxon>Metazoa</taxon>
        <taxon>Ecdysozoa</taxon>
        <taxon>Arthropoda</taxon>
        <taxon>Hexapoda</taxon>
        <taxon>Insecta</taxon>
        <taxon>Pterygota</taxon>
        <taxon>Neoptera</taxon>
        <taxon>Paraneoptera</taxon>
        <taxon>Hemiptera</taxon>
        <taxon>Sternorrhyncha</taxon>
        <taxon>Aphidomorpha</taxon>
        <taxon>Aphidoidea</taxon>
        <taxon>Aphididae</taxon>
        <taxon>Aphidini</taxon>
        <taxon>Aphis</taxon>
        <taxon>Aphis</taxon>
    </lineage>
</organism>
<keyword evidence="1" id="KW-0472">Membrane</keyword>
<comment type="caution">
    <text evidence="2">The sequence shown here is derived from an EMBL/GenBank/DDBJ whole genome shotgun (WGS) entry which is preliminary data.</text>
</comment>
<feature type="transmembrane region" description="Helical" evidence="1">
    <location>
        <begin position="48"/>
        <end position="69"/>
    </location>
</feature>
<keyword evidence="3" id="KW-1185">Reference proteome</keyword>
<keyword evidence="1" id="KW-0812">Transmembrane</keyword>